<accession>A0A0G2GAY9</accession>
<feature type="region of interest" description="Disordered" evidence="1">
    <location>
        <begin position="12"/>
        <end position="35"/>
    </location>
</feature>
<dbReference type="InterPro" id="IPR012471">
    <property type="entry name" value="DUF1690"/>
</dbReference>
<reference evidence="2 3" key="2">
    <citation type="submission" date="2015-05" db="EMBL/GenBank/DDBJ databases">
        <authorList>
            <person name="Morales-Cruz A."/>
            <person name="Amrine K.C."/>
            <person name="Cantu D."/>
        </authorList>
    </citation>
    <scope>NUCLEOTIDE SEQUENCE [LARGE SCALE GENOMIC DNA]</scope>
    <source>
        <strain evidence="2">UCRPC4</strain>
    </source>
</reference>
<name>A0A0G2GAY9_PHACM</name>
<keyword evidence="3" id="KW-1185">Reference proteome</keyword>
<evidence type="ECO:0000313" key="3">
    <source>
        <dbReference type="Proteomes" id="UP000053317"/>
    </source>
</evidence>
<evidence type="ECO:0008006" key="4">
    <source>
        <dbReference type="Google" id="ProtNLM"/>
    </source>
</evidence>
<dbReference type="Proteomes" id="UP000053317">
    <property type="component" value="Unassembled WGS sequence"/>
</dbReference>
<proteinExistence type="predicted"/>
<dbReference type="EMBL" id="LCWF01000232">
    <property type="protein sequence ID" value="KKY14300.1"/>
    <property type="molecule type" value="Genomic_DNA"/>
</dbReference>
<reference evidence="2 3" key="1">
    <citation type="submission" date="2015-05" db="EMBL/GenBank/DDBJ databases">
        <title>Distinctive expansion of gene families associated with plant cell wall degradation and secondary metabolism in the genomes of grapevine trunk pathogens.</title>
        <authorList>
            <person name="Lawrence D.P."/>
            <person name="Travadon R."/>
            <person name="Rolshausen P.E."/>
            <person name="Baumgartner K."/>
        </authorList>
    </citation>
    <scope>NUCLEOTIDE SEQUENCE [LARGE SCALE GENOMIC DNA]</scope>
    <source>
        <strain evidence="2">UCRPC4</strain>
    </source>
</reference>
<protein>
    <recommendedName>
        <fullName evidence="4">Duf1690 domain-containing protein</fullName>
    </recommendedName>
</protein>
<comment type="caution">
    <text evidence="2">The sequence shown here is derived from an EMBL/GenBank/DDBJ whole genome shotgun (WGS) entry which is preliminary data.</text>
</comment>
<evidence type="ECO:0000313" key="2">
    <source>
        <dbReference type="EMBL" id="KKY14300.1"/>
    </source>
</evidence>
<organism evidence="2 3">
    <name type="scientific">Phaeomoniella chlamydospora</name>
    <name type="common">Phaeoacremonium chlamydosporum</name>
    <dbReference type="NCBI Taxonomy" id="158046"/>
    <lineage>
        <taxon>Eukaryota</taxon>
        <taxon>Fungi</taxon>
        <taxon>Dikarya</taxon>
        <taxon>Ascomycota</taxon>
        <taxon>Pezizomycotina</taxon>
        <taxon>Eurotiomycetes</taxon>
        <taxon>Chaetothyriomycetidae</taxon>
        <taxon>Phaeomoniellales</taxon>
        <taxon>Phaeomoniellaceae</taxon>
        <taxon>Phaeomoniella</taxon>
    </lineage>
</organism>
<dbReference type="OrthoDB" id="5544375at2759"/>
<dbReference type="AlphaFoldDB" id="A0A0G2GAY9"/>
<feature type="region of interest" description="Disordered" evidence="1">
    <location>
        <begin position="120"/>
        <end position="139"/>
    </location>
</feature>
<evidence type="ECO:0000256" key="1">
    <source>
        <dbReference type="SAM" id="MobiDB-lite"/>
    </source>
</evidence>
<sequence>MTPKVHEQLVEQQLRMGAGSSKPEGSSRHVFASDTPVQFSQELVDSLQASSETDSTRNKSFDLHIAQRVKEELEKIQAREQSALESLYAKISSESSSSDTKSSKSSKPRLLDIAVSSIQSTNPFSDSSEEEQKKSLSSSKVLSAIEKLQKDLDARKHVKELPDDLEKTRSELVFCLRKNDRRPLDCWKEVESFKNAVGVLESKFVDGVL</sequence>
<dbReference type="Pfam" id="PF07956">
    <property type="entry name" value="DUF1690"/>
    <property type="match status" value="1"/>
</dbReference>
<gene>
    <name evidence="2" type="ORF">UCRPC4_g06808</name>
</gene>